<accession>N8UWT7</accession>
<dbReference type="HOGENOM" id="CLU_3075740_0_0_6"/>
<gene>
    <name evidence="1" type="ORF">F971_03139</name>
</gene>
<evidence type="ECO:0000313" key="2">
    <source>
        <dbReference type="Proteomes" id="UP000013049"/>
    </source>
</evidence>
<dbReference type="Proteomes" id="UP000013049">
    <property type="component" value="Unassembled WGS sequence"/>
</dbReference>
<reference evidence="1 2" key="1">
    <citation type="submission" date="2013-02" db="EMBL/GenBank/DDBJ databases">
        <title>The Genome Sequence of Acinetobacter sp. NIPH 758.</title>
        <authorList>
            <consortium name="The Broad Institute Genome Sequencing Platform"/>
            <consortium name="The Broad Institute Genome Sequencing Center for Infectious Disease"/>
            <person name="Cerqueira G."/>
            <person name="Feldgarden M."/>
            <person name="Courvalin P."/>
            <person name="Perichon B."/>
            <person name="Grillot-Courvalin C."/>
            <person name="Clermont D."/>
            <person name="Rocha E."/>
            <person name="Yoon E.-J."/>
            <person name="Nemec A."/>
            <person name="Walker B."/>
            <person name="Young S.K."/>
            <person name="Zeng Q."/>
            <person name="Gargeya S."/>
            <person name="Fitzgerald M."/>
            <person name="Haas B."/>
            <person name="Abouelleil A."/>
            <person name="Alvarado L."/>
            <person name="Arachchi H.M."/>
            <person name="Berlin A.M."/>
            <person name="Chapman S.B."/>
            <person name="Dewar J."/>
            <person name="Goldberg J."/>
            <person name="Griggs A."/>
            <person name="Gujja S."/>
            <person name="Hansen M."/>
            <person name="Howarth C."/>
            <person name="Imamovic A."/>
            <person name="Larimer J."/>
            <person name="McCowan C."/>
            <person name="Murphy C."/>
            <person name="Neiman D."/>
            <person name="Pearson M."/>
            <person name="Priest M."/>
            <person name="Roberts A."/>
            <person name="Saif S."/>
            <person name="Shea T."/>
            <person name="Sisk P."/>
            <person name="Sykes S."/>
            <person name="Wortman J."/>
            <person name="Nusbaum C."/>
            <person name="Birren B."/>
        </authorList>
    </citation>
    <scope>NUCLEOTIDE SEQUENCE [LARGE SCALE GENOMIC DNA]</scope>
    <source>
        <strain evidence="1 2">NIPH 758</strain>
    </source>
</reference>
<dbReference type="eggNOG" id="ENOG50303BI">
    <property type="taxonomic scope" value="Bacteria"/>
</dbReference>
<comment type="caution">
    <text evidence="1">The sequence shown here is derived from an EMBL/GenBank/DDBJ whole genome shotgun (WGS) entry which is preliminary data.</text>
</comment>
<proteinExistence type="predicted"/>
<sequence>MNKNLKEYSLSYIPPKQNRVSTVLGFRSTFHDWLAESEFISKGFHFKNGILF</sequence>
<evidence type="ECO:0000313" key="1">
    <source>
        <dbReference type="EMBL" id="ENU92046.1"/>
    </source>
</evidence>
<protein>
    <submittedName>
        <fullName evidence="1">Uncharacterized protein</fullName>
    </submittedName>
</protein>
<name>N8UWT7_9GAMM</name>
<dbReference type="EMBL" id="APPC01000018">
    <property type="protein sequence ID" value="ENU92046.1"/>
    <property type="molecule type" value="Genomic_DNA"/>
</dbReference>
<organism evidence="1 2">
    <name type="scientific">Acinetobacter vivianii</name>
    <dbReference type="NCBI Taxonomy" id="1776742"/>
    <lineage>
        <taxon>Bacteria</taxon>
        <taxon>Pseudomonadati</taxon>
        <taxon>Pseudomonadota</taxon>
        <taxon>Gammaproteobacteria</taxon>
        <taxon>Moraxellales</taxon>
        <taxon>Moraxellaceae</taxon>
        <taxon>Acinetobacter</taxon>
    </lineage>
</organism>
<dbReference type="AlphaFoldDB" id="N8UWT7"/>